<proteinExistence type="predicted"/>
<dbReference type="KEGG" id="jeh:EJN90_13050"/>
<dbReference type="EMBL" id="CP034465">
    <property type="protein sequence ID" value="AZP05501.1"/>
    <property type="molecule type" value="Genomic_DNA"/>
</dbReference>
<dbReference type="AlphaFoldDB" id="A0A3Q9BMA4"/>
<keyword evidence="1" id="KW-0812">Transmembrane</keyword>
<keyword evidence="1" id="KW-1133">Transmembrane helix</keyword>
<organism evidence="2 3">
    <name type="scientific">Jeotgalibaca ciconiae</name>
    <dbReference type="NCBI Taxonomy" id="2496265"/>
    <lineage>
        <taxon>Bacteria</taxon>
        <taxon>Bacillati</taxon>
        <taxon>Bacillota</taxon>
        <taxon>Bacilli</taxon>
        <taxon>Lactobacillales</taxon>
        <taxon>Carnobacteriaceae</taxon>
        <taxon>Jeotgalibaca</taxon>
    </lineage>
</organism>
<dbReference type="Proteomes" id="UP000273326">
    <property type="component" value="Chromosome"/>
</dbReference>
<gene>
    <name evidence="2" type="ORF">EJN90_13050</name>
</gene>
<evidence type="ECO:0000256" key="1">
    <source>
        <dbReference type="SAM" id="Phobius"/>
    </source>
</evidence>
<accession>A0A3Q9BMA4</accession>
<keyword evidence="1" id="KW-0472">Membrane</keyword>
<evidence type="ECO:0000313" key="3">
    <source>
        <dbReference type="Proteomes" id="UP000273326"/>
    </source>
</evidence>
<reference evidence="3" key="1">
    <citation type="submission" date="2018-12" db="EMBL/GenBank/DDBJ databases">
        <title>Complete genome sequencing of Jeotgalibaca sp. H21T32.</title>
        <authorList>
            <person name="Bae J.-W."/>
            <person name="Lee S.-Y."/>
        </authorList>
    </citation>
    <scope>NUCLEOTIDE SEQUENCE [LARGE SCALE GENOMIC DNA]</scope>
    <source>
        <strain evidence="3">H21T32</strain>
    </source>
</reference>
<dbReference type="RefSeq" id="WP_126111965.1">
    <property type="nucleotide sequence ID" value="NZ_CP034465.1"/>
</dbReference>
<name>A0A3Q9BMA4_9LACT</name>
<evidence type="ECO:0000313" key="2">
    <source>
        <dbReference type="EMBL" id="AZP05501.1"/>
    </source>
</evidence>
<dbReference type="OrthoDB" id="9917209at2"/>
<protein>
    <recommendedName>
        <fullName evidence="4">Competence protein ComG</fullName>
    </recommendedName>
</protein>
<keyword evidence="3" id="KW-1185">Reference proteome</keyword>
<sequence length="107" mass="12326">MKRKINNKGSILPIILLSVVLVQICFYSVHNVYQNQMETYHLLNEHYCSQTILALSEKYMRETGGENRVFHYNVGKVTATNYSEETILLVSLLPSGFSEEIIIKNDK</sequence>
<evidence type="ECO:0008006" key="4">
    <source>
        <dbReference type="Google" id="ProtNLM"/>
    </source>
</evidence>
<feature type="transmembrane region" description="Helical" evidence="1">
    <location>
        <begin position="12"/>
        <end position="29"/>
    </location>
</feature>